<reference evidence="3" key="1">
    <citation type="journal article" date="2021" name="PeerJ">
        <title>Extensive microbial diversity within the chicken gut microbiome revealed by metagenomics and culture.</title>
        <authorList>
            <person name="Gilroy R."/>
            <person name="Ravi A."/>
            <person name="Getino M."/>
            <person name="Pursley I."/>
            <person name="Horton D.L."/>
            <person name="Alikhan N.F."/>
            <person name="Baker D."/>
            <person name="Gharbi K."/>
            <person name="Hall N."/>
            <person name="Watson M."/>
            <person name="Adriaenssens E.M."/>
            <person name="Foster-Nyarko E."/>
            <person name="Jarju S."/>
            <person name="Secka A."/>
            <person name="Antonio M."/>
            <person name="Oren A."/>
            <person name="Chaudhuri R.R."/>
            <person name="La Ragione R."/>
            <person name="Hildebrand F."/>
            <person name="Pallen M.J."/>
        </authorList>
    </citation>
    <scope>NUCLEOTIDE SEQUENCE</scope>
    <source>
        <strain evidence="3">ChiGjej4B4-7305</strain>
    </source>
</reference>
<sequence length="187" mass="20771">MVEISDFEKVGDVQAEVIDRFQGRIPADIIELWQEYGYGVFGHGYFRVIDPLQYLEALRAEGIGKVTAGGVTVPVIATAMTDLITWEPNIGMTNLRFRDEEVSGAGFAINNVVAKLKRPRARSVVEVMNWAMYPEVVERYGVPEYGKSFTYVPLRSLGGPGTVDSLQINDTVTAMQLMIETQGPLEH</sequence>
<gene>
    <name evidence="3" type="ORF">H9815_15885</name>
</gene>
<dbReference type="Proteomes" id="UP000824037">
    <property type="component" value="Unassembled WGS sequence"/>
</dbReference>
<accession>A0A9D2EHN5</accession>
<feature type="domain" description="GAD-related" evidence="1">
    <location>
        <begin position="11"/>
        <end position="93"/>
    </location>
</feature>
<evidence type="ECO:0000313" key="4">
    <source>
        <dbReference type="Proteomes" id="UP000824037"/>
    </source>
</evidence>
<dbReference type="InterPro" id="IPR015002">
    <property type="entry name" value="T6SS_Tdi1_C"/>
</dbReference>
<proteinExistence type="predicted"/>
<comment type="caution">
    <text evidence="3">The sequence shown here is derived from an EMBL/GenBank/DDBJ whole genome shotgun (WGS) entry which is preliminary data.</text>
</comment>
<name>A0A9D2EHN5_9MICO</name>
<evidence type="ECO:0000259" key="2">
    <source>
        <dbReference type="Pfam" id="PF08906"/>
    </source>
</evidence>
<dbReference type="InterPro" id="IPR014983">
    <property type="entry name" value="GAD-rel"/>
</dbReference>
<evidence type="ECO:0000313" key="3">
    <source>
        <dbReference type="EMBL" id="HIZ37256.1"/>
    </source>
</evidence>
<dbReference type="EMBL" id="DXBY01000275">
    <property type="protein sequence ID" value="HIZ37256.1"/>
    <property type="molecule type" value="Genomic_DNA"/>
</dbReference>
<dbReference type="Pfam" id="PF08906">
    <property type="entry name" value="T6SS_Tdi1_C"/>
    <property type="match status" value="1"/>
</dbReference>
<reference evidence="3" key="2">
    <citation type="submission" date="2021-04" db="EMBL/GenBank/DDBJ databases">
        <authorList>
            <person name="Gilroy R."/>
        </authorList>
    </citation>
    <scope>NUCLEOTIDE SEQUENCE</scope>
    <source>
        <strain evidence="3">ChiGjej4B4-7305</strain>
    </source>
</reference>
<organism evidence="3 4">
    <name type="scientific">Candidatus Ruania gallistercoris</name>
    <dbReference type="NCBI Taxonomy" id="2838746"/>
    <lineage>
        <taxon>Bacteria</taxon>
        <taxon>Bacillati</taxon>
        <taxon>Actinomycetota</taxon>
        <taxon>Actinomycetes</taxon>
        <taxon>Micrococcales</taxon>
        <taxon>Ruaniaceae</taxon>
        <taxon>Ruania</taxon>
    </lineage>
</organism>
<evidence type="ECO:0000259" key="1">
    <source>
        <dbReference type="Pfam" id="PF08887"/>
    </source>
</evidence>
<protein>
    <submittedName>
        <fullName evidence="3">DUF1851 domain-containing protein</fullName>
    </submittedName>
</protein>
<dbReference type="Pfam" id="PF08887">
    <property type="entry name" value="GAD-like"/>
    <property type="match status" value="1"/>
</dbReference>
<dbReference type="AlphaFoldDB" id="A0A9D2EHN5"/>
<feature type="domain" description="T6SS immunity protein Tdi1 C-terminal" evidence="2">
    <location>
        <begin position="126"/>
        <end position="170"/>
    </location>
</feature>